<evidence type="ECO:0000256" key="1">
    <source>
        <dbReference type="SAM" id="MobiDB-lite"/>
    </source>
</evidence>
<dbReference type="AlphaFoldDB" id="A0A2J6SXI7"/>
<name>A0A2J6SXI7_9HELO</name>
<dbReference type="InParanoid" id="A0A2J6SXI7"/>
<dbReference type="GeneID" id="36583561"/>
<evidence type="ECO:0000313" key="3">
    <source>
        <dbReference type="Proteomes" id="UP000235371"/>
    </source>
</evidence>
<feature type="region of interest" description="Disordered" evidence="1">
    <location>
        <begin position="297"/>
        <end position="331"/>
    </location>
</feature>
<keyword evidence="3" id="KW-1185">Reference proteome</keyword>
<gene>
    <name evidence="2" type="ORF">K444DRAFT_537654</name>
</gene>
<organism evidence="2 3">
    <name type="scientific">Hyaloscypha bicolor E</name>
    <dbReference type="NCBI Taxonomy" id="1095630"/>
    <lineage>
        <taxon>Eukaryota</taxon>
        <taxon>Fungi</taxon>
        <taxon>Dikarya</taxon>
        <taxon>Ascomycota</taxon>
        <taxon>Pezizomycotina</taxon>
        <taxon>Leotiomycetes</taxon>
        <taxon>Helotiales</taxon>
        <taxon>Hyaloscyphaceae</taxon>
        <taxon>Hyaloscypha</taxon>
        <taxon>Hyaloscypha bicolor</taxon>
    </lineage>
</organism>
<feature type="compositionally biased region" description="Polar residues" evidence="1">
    <location>
        <begin position="490"/>
        <end position="501"/>
    </location>
</feature>
<proteinExistence type="predicted"/>
<protein>
    <submittedName>
        <fullName evidence="2">Uncharacterized protein</fullName>
    </submittedName>
</protein>
<feature type="compositionally biased region" description="Polar residues" evidence="1">
    <location>
        <begin position="510"/>
        <end position="525"/>
    </location>
</feature>
<dbReference type="OrthoDB" id="4760831at2759"/>
<evidence type="ECO:0000313" key="2">
    <source>
        <dbReference type="EMBL" id="PMD55461.1"/>
    </source>
</evidence>
<reference evidence="2 3" key="1">
    <citation type="submission" date="2016-04" db="EMBL/GenBank/DDBJ databases">
        <title>A degradative enzymes factory behind the ericoid mycorrhizal symbiosis.</title>
        <authorList>
            <consortium name="DOE Joint Genome Institute"/>
            <person name="Martino E."/>
            <person name="Morin E."/>
            <person name="Grelet G."/>
            <person name="Kuo A."/>
            <person name="Kohler A."/>
            <person name="Daghino S."/>
            <person name="Barry K."/>
            <person name="Choi C."/>
            <person name="Cichocki N."/>
            <person name="Clum A."/>
            <person name="Copeland A."/>
            <person name="Hainaut M."/>
            <person name="Haridas S."/>
            <person name="Labutti K."/>
            <person name="Lindquist E."/>
            <person name="Lipzen A."/>
            <person name="Khouja H.-R."/>
            <person name="Murat C."/>
            <person name="Ohm R."/>
            <person name="Olson A."/>
            <person name="Spatafora J."/>
            <person name="Veneault-Fourrey C."/>
            <person name="Henrissat B."/>
            <person name="Grigoriev I."/>
            <person name="Martin F."/>
            <person name="Perotto S."/>
        </authorList>
    </citation>
    <scope>NUCLEOTIDE SEQUENCE [LARGE SCALE GENOMIC DNA]</scope>
    <source>
        <strain evidence="2 3">E</strain>
    </source>
</reference>
<dbReference type="EMBL" id="KZ613855">
    <property type="protein sequence ID" value="PMD55461.1"/>
    <property type="molecule type" value="Genomic_DNA"/>
</dbReference>
<sequence>MTGAYLNPGLPPPTPREIDHWNYHVSLQQFAKGLQVAAKAVFPNETRSRYSCVSVLMLSWEEEDPQLPVSYEIDKLYEVFQHVYHFETEHWKIPNHNCHYRLMEKIMDFASPTDAIDHHLKIVYYAGHARLMETRSLAWTSFRNNKNSRCPIVKWSGIQTVLEEALCDVLILLDCCASGVANTCEGNGVNEVISACAYNAIANGVGAYSFTSALVIELTRLSKKTLFSVGELYRNIFIRTQSRMPEDMPEEGREAERHPAPIHLILTQDSQATRSILLSVRAQPSYDIQRALGADDGFDNSQSLPSNKESGTAVDDVSEPGPFLPSQLEPIPGKYESIPRAARVPRLAFAIRLRDTFRPGEQLQHLFLDWLRNIPAIAEEVQIEAGFDSFSTLLIVSLPIAISSYLPRNDAVISLGPITSMNKIPCDGDPDITASYLPWEWGSVSQPPSVFDGSIKDADMLSQTQATSVGGSDLEAVGSRIQRLLKPTPDTMSRVQPTLLGQSDPELVGSSRSGPLNAQSGIASQ</sequence>
<feature type="compositionally biased region" description="Polar residues" evidence="1">
    <location>
        <begin position="299"/>
        <end position="310"/>
    </location>
</feature>
<accession>A0A2J6SXI7</accession>
<dbReference type="Proteomes" id="UP000235371">
    <property type="component" value="Unassembled WGS sequence"/>
</dbReference>
<dbReference type="RefSeq" id="XP_024732365.1">
    <property type="nucleotide sequence ID" value="XM_024875481.1"/>
</dbReference>
<feature type="region of interest" description="Disordered" evidence="1">
    <location>
        <begin position="487"/>
        <end position="525"/>
    </location>
</feature>